<dbReference type="SMART" id="SM01130">
    <property type="entry name" value="DHDPS"/>
    <property type="match status" value="1"/>
</dbReference>
<dbReference type="AlphaFoldDB" id="A0A644WG68"/>
<proteinExistence type="predicted"/>
<evidence type="ECO:0000256" key="1">
    <source>
        <dbReference type="ARBA" id="ARBA00023239"/>
    </source>
</evidence>
<dbReference type="PIRSF" id="PIRSF001365">
    <property type="entry name" value="DHDPS"/>
    <property type="match status" value="1"/>
</dbReference>
<dbReference type="CDD" id="cd00408">
    <property type="entry name" value="DHDPS-like"/>
    <property type="match status" value="1"/>
</dbReference>
<dbReference type="PRINTS" id="PR00146">
    <property type="entry name" value="DHPICSNTHASE"/>
</dbReference>
<dbReference type="EMBL" id="VSSQ01000787">
    <property type="protein sequence ID" value="MPM01304.1"/>
    <property type="molecule type" value="Genomic_DNA"/>
</dbReference>
<protein>
    <submittedName>
        <fullName evidence="3">4-hydroxy-tetrahydrodipicolinate synthase</fullName>
        <ecNumber evidence="3">4.3.3.7</ecNumber>
    </submittedName>
</protein>
<dbReference type="PANTHER" id="PTHR12128">
    <property type="entry name" value="DIHYDRODIPICOLINATE SYNTHASE"/>
    <property type="match status" value="1"/>
</dbReference>
<dbReference type="Gene3D" id="3.20.20.70">
    <property type="entry name" value="Aldolase class I"/>
    <property type="match status" value="1"/>
</dbReference>
<dbReference type="EC" id="4.3.3.7" evidence="3"/>
<sequence>MNKKVRGIFAPIATAFDASGEVDYSTFAENTVAFGATKLSGLVVLGSNGEFTLLSHEEKVKLVETARNHLPAEKMVIAGTGCESFRETLQLTKECAAVGADVALVVTPNYYKKDMNEAALGNFYTMLADASPIPVMIYNMPGNSGVNVPSSLTLKLAAHPNITGIKDSGGNIVQISEVLAKAPEGFSVFAGSGSYLLATLLLGGVGGTLAVANVVPDYCAEIQENFEKGDIEKARKMQLALLPLNAAVTSRFGIGGMKAAMDMVGFKGGLPRLPILPAGEETKKEIARILKELGIPTV</sequence>
<gene>
    <name evidence="3" type="primary">dapA_21</name>
    <name evidence="3" type="ORF">SDC9_47543</name>
</gene>
<name>A0A644WG68_9ZZZZ</name>
<dbReference type="PANTHER" id="PTHR12128:SF66">
    <property type="entry name" value="4-HYDROXY-2-OXOGLUTARATE ALDOLASE, MITOCHONDRIAL"/>
    <property type="match status" value="1"/>
</dbReference>
<reference evidence="3" key="1">
    <citation type="submission" date="2019-08" db="EMBL/GenBank/DDBJ databases">
        <authorList>
            <person name="Kucharzyk K."/>
            <person name="Murdoch R.W."/>
            <person name="Higgins S."/>
            <person name="Loffler F."/>
        </authorList>
    </citation>
    <scope>NUCLEOTIDE SEQUENCE</scope>
</reference>
<evidence type="ECO:0000256" key="2">
    <source>
        <dbReference type="ARBA" id="ARBA00023270"/>
    </source>
</evidence>
<organism evidence="3">
    <name type="scientific">bioreactor metagenome</name>
    <dbReference type="NCBI Taxonomy" id="1076179"/>
    <lineage>
        <taxon>unclassified sequences</taxon>
        <taxon>metagenomes</taxon>
        <taxon>ecological metagenomes</taxon>
    </lineage>
</organism>
<keyword evidence="1 3" id="KW-0456">Lyase</keyword>
<dbReference type="InterPro" id="IPR013785">
    <property type="entry name" value="Aldolase_TIM"/>
</dbReference>
<accession>A0A644WG68</accession>
<comment type="caution">
    <text evidence="3">The sequence shown here is derived from an EMBL/GenBank/DDBJ whole genome shotgun (WGS) entry which is preliminary data.</text>
</comment>
<dbReference type="SUPFAM" id="SSF51569">
    <property type="entry name" value="Aldolase"/>
    <property type="match status" value="1"/>
</dbReference>
<keyword evidence="2" id="KW-0704">Schiff base</keyword>
<evidence type="ECO:0000313" key="3">
    <source>
        <dbReference type="EMBL" id="MPM01304.1"/>
    </source>
</evidence>
<dbReference type="Pfam" id="PF00701">
    <property type="entry name" value="DHDPS"/>
    <property type="match status" value="1"/>
</dbReference>
<dbReference type="GO" id="GO:0044281">
    <property type="term" value="P:small molecule metabolic process"/>
    <property type="evidence" value="ECO:0007669"/>
    <property type="project" value="UniProtKB-ARBA"/>
</dbReference>
<dbReference type="InterPro" id="IPR002220">
    <property type="entry name" value="DapA-like"/>
</dbReference>
<dbReference type="GO" id="GO:0008840">
    <property type="term" value="F:4-hydroxy-tetrahydrodipicolinate synthase activity"/>
    <property type="evidence" value="ECO:0007669"/>
    <property type="project" value="UniProtKB-EC"/>
</dbReference>
<dbReference type="PROSITE" id="PS00666">
    <property type="entry name" value="DHDPS_2"/>
    <property type="match status" value="1"/>
</dbReference>
<dbReference type="InterPro" id="IPR020625">
    <property type="entry name" value="Schiff_base-form_aldolases_AS"/>
</dbReference>